<evidence type="ECO:0000256" key="4">
    <source>
        <dbReference type="ARBA" id="ARBA00022568"/>
    </source>
</evidence>
<feature type="transmembrane region" description="Helical" evidence="8">
    <location>
        <begin position="564"/>
        <end position="584"/>
    </location>
</feature>
<dbReference type="AlphaFoldDB" id="A0A6J2UGM5"/>
<evidence type="ECO:0000256" key="8">
    <source>
        <dbReference type="SAM" id="Phobius"/>
    </source>
</evidence>
<keyword evidence="4" id="KW-0406">Ion transport</keyword>
<dbReference type="Pfam" id="PF01699">
    <property type="entry name" value="Na_Ca_ex"/>
    <property type="match status" value="2"/>
</dbReference>
<feature type="transmembrane region" description="Helical" evidence="8">
    <location>
        <begin position="415"/>
        <end position="440"/>
    </location>
</feature>
<feature type="domain" description="Sodium/calcium exchanger membrane region" evidence="9">
    <location>
        <begin position="73"/>
        <end position="212"/>
    </location>
</feature>
<protein>
    <submittedName>
        <fullName evidence="11">Mitochondrial sodium/calcium exchanger protein-like</fullName>
    </submittedName>
</protein>
<feature type="transmembrane region" description="Helical" evidence="8">
    <location>
        <begin position="199"/>
        <end position="221"/>
    </location>
</feature>
<keyword evidence="2" id="KW-0813">Transport</keyword>
<name>A0A6J2UGM5_DROLE</name>
<dbReference type="RefSeq" id="XP_030387621.1">
    <property type="nucleotide sequence ID" value="XM_030531761.1"/>
</dbReference>
<keyword evidence="3" id="KW-0050">Antiport</keyword>
<keyword evidence="5 8" id="KW-0812">Transmembrane</keyword>
<keyword evidence="4" id="KW-0109">Calcium transport</keyword>
<evidence type="ECO:0000256" key="1">
    <source>
        <dbReference type="ARBA" id="ARBA00004141"/>
    </source>
</evidence>
<feature type="domain" description="Sodium/calcium exchanger membrane region" evidence="9">
    <location>
        <begin position="459"/>
        <end position="605"/>
    </location>
</feature>
<keyword evidence="10" id="KW-1185">Reference proteome</keyword>
<dbReference type="InterPro" id="IPR051359">
    <property type="entry name" value="CaCA_antiporter"/>
</dbReference>
<keyword evidence="4" id="KW-0106">Calcium</keyword>
<evidence type="ECO:0000256" key="5">
    <source>
        <dbReference type="ARBA" id="ARBA00022692"/>
    </source>
</evidence>
<dbReference type="OrthoDB" id="407410at2759"/>
<keyword evidence="7 8" id="KW-0472">Membrane</keyword>
<evidence type="ECO:0000313" key="11">
    <source>
        <dbReference type="RefSeq" id="XP_030387621.1"/>
    </source>
</evidence>
<dbReference type="GO" id="GO:0016020">
    <property type="term" value="C:membrane"/>
    <property type="evidence" value="ECO:0007669"/>
    <property type="project" value="UniProtKB-SubCell"/>
</dbReference>
<evidence type="ECO:0000256" key="3">
    <source>
        <dbReference type="ARBA" id="ARBA00022449"/>
    </source>
</evidence>
<feature type="transmembrane region" description="Helical" evidence="8">
    <location>
        <begin position="169"/>
        <end position="187"/>
    </location>
</feature>
<dbReference type="GO" id="GO:0006874">
    <property type="term" value="P:intracellular calcium ion homeostasis"/>
    <property type="evidence" value="ECO:0007669"/>
    <property type="project" value="TreeGrafter"/>
</dbReference>
<dbReference type="GO" id="GO:0005432">
    <property type="term" value="F:calcium:sodium antiporter activity"/>
    <property type="evidence" value="ECO:0007669"/>
    <property type="project" value="TreeGrafter"/>
</dbReference>
<accession>A0A6J2UGM5</accession>
<feature type="transmembrane region" description="Helical" evidence="8">
    <location>
        <begin position="521"/>
        <end position="544"/>
    </location>
</feature>
<feature type="transmembrane region" description="Helical" evidence="8">
    <location>
        <begin position="66"/>
        <end position="87"/>
    </location>
</feature>
<evidence type="ECO:0000256" key="2">
    <source>
        <dbReference type="ARBA" id="ARBA00022448"/>
    </source>
</evidence>
<dbReference type="GeneID" id="115634175"/>
<proteinExistence type="predicted"/>
<feature type="transmembrane region" description="Helical" evidence="8">
    <location>
        <begin position="452"/>
        <end position="484"/>
    </location>
</feature>
<dbReference type="Gene3D" id="1.20.1420.30">
    <property type="entry name" value="NCX, central ion-binding region"/>
    <property type="match status" value="2"/>
</dbReference>
<feature type="transmembrane region" description="Helical" evidence="8">
    <location>
        <begin position="134"/>
        <end position="157"/>
    </location>
</feature>
<evidence type="ECO:0000256" key="7">
    <source>
        <dbReference type="ARBA" id="ARBA00023136"/>
    </source>
</evidence>
<reference evidence="11" key="1">
    <citation type="submission" date="2025-08" db="UniProtKB">
        <authorList>
            <consortium name="RefSeq"/>
        </authorList>
    </citation>
    <scope>IDENTIFICATION</scope>
    <source>
        <strain evidence="11">11010-0011.00</strain>
        <tissue evidence="11">Whole body</tissue>
    </source>
</reference>
<evidence type="ECO:0000256" key="6">
    <source>
        <dbReference type="ARBA" id="ARBA00022989"/>
    </source>
</evidence>
<keyword evidence="6 8" id="KW-1133">Transmembrane helix</keyword>
<feature type="transmembrane region" description="Helical" evidence="8">
    <location>
        <begin position="356"/>
        <end position="375"/>
    </location>
</feature>
<evidence type="ECO:0000259" key="9">
    <source>
        <dbReference type="Pfam" id="PF01699"/>
    </source>
</evidence>
<dbReference type="InterPro" id="IPR004837">
    <property type="entry name" value="NaCa_Exmemb"/>
</dbReference>
<dbReference type="InterPro" id="IPR044880">
    <property type="entry name" value="NCX_ion-bd_dom_sf"/>
</dbReference>
<dbReference type="PANTHER" id="PTHR12266">
    <property type="entry name" value="NA+/CA2+ K+ INDEPENDENT EXCHANGER"/>
    <property type="match status" value="1"/>
</dbReference>
<sequence length="624" mass="71281">MNITDMTEEFENFLTFTSCFTISEIPYEDRCVLINKLKDCQRISNLLNYLRILYCTIQIRDWPVEAVAACIMLVVVFALLILVGLAVGNHLGPALKILSIKLHMNEYLAGVTLLGFANASPDVLANLMPIRSDAPVYTITISNAVAVILLSGGTVCFMRPFKMNGHSTVRDLLFVLLGSETFTFLIMGDKKISVVESLALIATYIVYVLVNIVDLIIARITRNSLREKLLRLATQPPSKARNQQIKQLRASYSELDDDDTVTITDHNAHVFGTQPRSSWRDSGPRRSSEYFREKFSYGLGTQKPEPRPSTIDFNMTRTILHNENNPKNRFLFIEFFESIIPIDIEQWKYSGWCFRLFMILRAPAVFICTLFIPVVNYEMDKHGWSKLLNCSQIITNPILIITLISSLNAKLYTTWYMNFIFTHSRYSLVLTVPLAIFVFFQSRTDLPPPYHVLFIVLSACTSLILIAIFAAEIEILISIVAITFNLSENFIATTFRSISTAINDIIINLELAMQGYERMAYAAIFGAPLFNIMVGMGIFCYFNHEVQEKDSYYWIYGEHGGNCHIFLILTVLTTLWWTAMFNFFARRSAGLFSILLYCLFLIFATFVELEWVHELSEDLFIEPV</sequence>
<dbReference type="PANTHER" id="PTHR12266:SF0">
    <property type="entry name" value="MITOCHONDRIAL SODIUM_CALCIUM EXCHANGER PROTEIN"/>
    <property type="match status" value="1"/>
</dbReference>
<dbReference type="Proteomes" id="UP000504634">
    <property type="component" value="Unplaced"/>
</dbReference>
<feature type="transmembrane region" description="Helical" evidence="8">
    <location>
        <begin position="591"/>
        <end position="609"/>
    </location>
</feature>
<gene>
    <name evidence="11" type="primary">LOC115634175</name>
</gene>
<organism evidence="10 11">
    <name type="scientific">Drosophila lebanonensis</name>
    <name type="common">Fruit fly</name>
    <name type="synonym">Scaptodrosophila lebanonensis</name>
    <dbReference type="NCBI Taxonomy" id="7225"/>
    <lineage>
        <taxon>Eukaryota</taxon>
        <taxon>Metazoa</taxon>
        <taxon>Ecdysozoa</taxon>
        <taxon>Arthropoda</taxon>
        <taxon>Hexapoda</taxon>
        <taxon>Insecta</taxon>
        <taxon>Pterygota</taxon>
        <taxon>Neoptera</taxon>
        <taxon>Endopterygota</taxon>
        <taxon>Diptera</taxon>
        <taxon>Brachycera</taxon>
        <taxon>Muscomorpha</taxon>
        <taxon>Ephydroidea</taxon>
        <taxon>Drosophilidae</taxon>
        <taxon>Scaptodrosophila</taxon>
    </lineage>
</organism>
<comment type="subcellular location">
    <subcellularLocation>
        <location evidence="1">Membrane</location>
        <topology evidence="1">Multi-pass membrane protein</topology>
    </subcellularLocation>
</comment>
<evidence type="ECO:0000313" key="10">
    <source>
        <dbReference type="Proteomes" id="UP000504634"/>
    </source>
</evidence>